<evidence type="ECO:0000313" key="1">
    <source>
        <dbReference type="EMBL" id="EKF51779.1"/>
    </source>
</evidence>
<protein>
    <submittedName>
        <fullName evidence="1">Accessory secretory protein Asp3</fullName>
    </submittedName>
</protein>
<dbReference type="InterPro" id="IPR022259">
    <property type="entry name" value="Acessory_Sec_prot_Asp3"/>
</dbReference>
<reference evidence="1 2" key="1">
    <citation type="journal article" date="2012" name="J. Bacteriol.">
        <title>Genome Sequence of the Bacteriocin-Producing Strain Lactococcus garvieae DCC43.</title>
        <authorList>
            <person name="Gabrielsen C."/>
            <person name="Brede D.A."/>
            <person name="Hernandez P.E."/>
            <person name="Nes I.F."/>
            <person name="Diep D.B."/>
        </authorList>
    </citation>
    <scope>NUCLEOTIDE SEQUENCE [LARGE SCALE GENOMIC DNA]</scope>
    <source>
        <strain evidence="1 2">DCC43</strain>
    </source>
</reference>
<gene>
    <name evidence="1" type="ORF">C426_0827</name>
</gene>
<dbReference type="RefSeq" id="WP_003135193.1">
    <property type="nucleotide sequence ID" value="NZ_AMQS01000009.1"/>
</dbReference>
<dbReference type="NCBIfam" id="TIGR03711">
    <property type="entry name" value="acc_sec_asp3"/>
    <property type="match status" value="1"/>
</dbReference>
<dbReference type="Pfam" id="PF15432">
    <property type="entry name" value="Sec-ASP3"/>
    <property type="match status" value="1"/>
</dbReference>
<dbReference type="Proteomes" id="UP000006787">
    <property type="component" value="Unassembled WGS sequence"/>
</dbReference>
<dbReference type="PATRIC" id="fig|1231377.3.peg.830"/>
<dbReference type="EMBL" id="AMQS01000009">
    <property type="protein sequence ID" value="EKF51779.1"/>
    <property type="molecule type" value="Genomic_DNA"/>
</dbReference>
<accession>K2PND6</accession>
<name>K2PND6_9LACT</name>
<dbReference type="eggNOG" id="ENOG50315V3">
    <property type="taxonomic scope" value="Bacteria"/>
</dbReference>
<comment type="caution">
    <text evidence="1">The sequence shown here is derived from an EMBL/GenBank/DDBJ whole genome shotgun (WGS) entry which is preliminary data.</text>
</comment>
<dbReference type="AlphaFoldDB" id="K2PND6"/>
<proteinExistence type="predicted"/>
<sequence>MNFEVKWTPEMMEYYKHGSTVEHLEGKQVVFFKNNMLSPGATLAKWISNPNYQGGRGFMQLPLLEKGKRYQVKLQAKASPKPEPLLKITFYNRVEEVIGIQIISKGKGHFTYPMRAYAYAIELLNHGIQELFFQSIVIASDSR</sequence>
<dbReference type="GO" id="GO:0015031">
    <property type="term" value="P:protein transport"/>
    <property type="evidence" value="ECO:0007669"/>
    <property type="project" value="InterPro"/>
</dbReference>
<organism evidence="1 2">
    <name type="scientific">Lactococcus garvieae DCC43</name>
    <dbReference type="NCBI Taxonomy" id="1231377"/>
    <lineage>
        <taxon>Bacteria</taxon>
        <taxon>Bacillati</taxon>
        <taxon>Bacillota</taxon>
        <taxon>Bacilli</taxon>
        <taxon>Lactobacillales</taxon>
        <taxon>Streptococcaceae</taxon>
        <taxon>Lactococcus</taxon>
    </lineage>
</organism>
<evidence type="ECO:0000313" key="2">
    <source>
        <dbReference type="Proteomes" id="UP000006787"/>
    </source>
</evidence>